<name>I1I7U5_BRADI</name>
<dbReference type="Gramene" id="KQJ98643">
    <property type="protein sequence ID" value="KQJ98643"/>
    <property type="gene ID" value="BRADI_3g38210v3"/>
</dbReference>
<proteinExistence type="inferred from homology"/>
<dbReference type="InterPro" id="IPR002818">
    <property type="entry name" value="DJ-1/PfpI"/>
</dbReference>
<dbReference type="EMBL" id="CM000882">
    <property type="protein sequence ID" value="KQJ98643.1"/>
    <property type="molecule type" value="Genomic_DNA"/>
</dbReference>
<accession>I1I7U5</accession>
<dbReference type="EnsemblPlants" id="KQJ98644">
    <property type="protein sequence ID" value="KQJ98644"/>
    <property type="gene ID" value="BRADI_3g38210v3"/>
</dbReference>
<reference evidence="4" key="2">
    <citation type="submission" date="2017-06" db="EMBL/GenBank/DDBJ databases">
        <title>WGS assembly of Brachypodium distachyon.</title>
        <authorList>
            <consortium name="The International Brachypodium Initiative"/>
            <person name="Lucas S."/>
            <person name="Harmon-Smith M."/>
            <person name="Lail K."/>
            <person name="Tice H."/>
            <person name="Grimwood J."/>
            <person name="Bruce D."/>
            <person name="Barry K."/>
            <person name="Shu S."/>
            <person name="Lindquist E."/>
            <person name="Wang M."/>
            <person name="Pitluck S."/>
            <person name="Vogel J.P."/>
            <person name="Garvin D.F."/>
            <person name="Mockler T.C."/>
            <person name="Schmutz J."/>
            <person name="Rokhsar D."/>
            <person name="Bevan M.W."/>
        </authorList>
    </citation>
    <scope>NUCLEOTIDE SEQUENCE</scope>
    <source>
        <strain evidence="4">Bd21</strain>
    </source>
</reference>
<organism evidence="5">
    <name type="scientific">Brachypodium distachyon</name>
    <name type="common">Purple false brome</name>
    <name type="synonym">Trachynia distachya</name>
    <dbReference type="NCBI Taxonomy" id="15368"/>
    <lineage>
        <taxon>Eukaryota</taxon>
        <taxon>Viridiplantae</taxon>
        <taxon>Streptophyta</taxon>
        <taxon>Embryophyta</taxon>
        <taxon>Tracheophyta</taxon>
        <taxon>Spermatophyta</taxon>
        <taxon>Magnoliopsida</taxon>
        <taxon>Liliopsida</taxon>
        <taxon>Poales</taxon>
        <taxon>Poaceae</taxon>
        <taxon>BOP clade</taxon>
        <taxon>Pooideae</taxon>
        <taxon>Stipodae</taxon>
        <taxon>Brachypodieae</taxon>
        <taxon>Brachypodium</taxon>
    </lineage>
</organism>
<dbReference type="OMA" id="QKQTGRM"/>
<evidence type="ECO:0000313" key="4">
    <source>
        <dbReference type="EMBL" id="KQJ98643.1"/>
    </source>
</evidence>
<feature type="domain" description="DJ-1/PfpI" evidence="3">
    <location>
        <begin position="268"/>
        <end position="429"/>
    </location>
</feature>
<keyword evidence="2" id="KW-0677">Repeat</keyword>
<dbReference type="GO" id="GO:1903189">
    <property type="term" value="P:glyoxal metabolic process"/>
    <property type="evidence" value="ECO:0000318"/>
    <property type="project" value="GO_Central"/>
</dbReference>
<dbReference type="OrthoDB" id="543156at2759"/>
<feature type="domain" description="DJ-1/PfpI" evidence="3">
    <location>
        <begin position="64"/>
        <end position="228"/>
    </location>
</feature>
<evidence type="ECO:0000313" key="6">
    <source>
        <dbReference type="Proteomes" id="UP000008810"/>
    </source>
</evidence>
<dbReference type="PANTHER" id="PTHR48094:SF7">
    <property type="entry name" value="PROTEIN DJ-1 HOMOLOG C"/>
    <property type="match status" value="1"/>
</dbReference>
<dbReference type="InterPro" id="IPR006287">
    <property type="entry name" value="DJ-1"/>
</dbReference>
<dbReference type="Proteomes" id="UP000008810">
    <property type="component" value="Chromosome 3"/>
</dbReference>
<dbReference type="AlphaFoldDB" id="I1I7U5"/>
<dbReference type="STRING" id="15368.I1I7U5"/>
<dbReference type="EnsemblPlants" id="KQJ98643">
    <property type="protein sequence ID" value="KQJ98643"/>
    <property type="gene ID" value="BRADI_3g38210v3"/>
</dbReference>
<dbReference type="EMBL" id="CM000882">
    <property type="protein sequence ID" value="KQJ98645.1"/>
    <property type="molecule type" value="Genomic_DNA"/>
</dbReference>
<reference evidence="4 5" key="1">
    <citation type="journal article" date="2010" name="Nature">
        <title>Genome sequencing and analysis of the model grass Brachypodium distachyon.</title>
        <authorList>
            <consortium name="International Brachypodium Initiative"/>
        </authorList>
    </citation>
    <scope>NUCLEOTIDE SEQUENCE [LARGE SCALE GENOMIC DNA]</scope>
    <source>
        <strain evidence="4">Bd21</strain>
        <strain evidence="5">cv. Bd21</strain>
    </source>
</reference>
<dbReference type="Gramene" id="KQJ98645">
    <property type="protein sequence ID" value="KQJ98645"/>
    <property type="gene ID" value="BRADI_3g38210v3"/>
</dbReference>
<dbReference type="FunFam" id="3.40.50.880:FF:000015">
    <property type="entry name" value="Protein DJ-1 homolog C"/>
    <property type="match status" value="2"/>
</dbReference>
<dbReference type="PANTHER" id="PTHR48094">
    <property type="entry name" value="PROTEIN/NUCLEIC ACID DEGLYCASE DJ-1-RELATED"/>
    <property type="match status" value="1"/>
</dbReference>
<dbReference type="EMBL" id="CM000882">
    <property type="protein sequence ID" value="KQJ98644.1"/>
    <property type="molecule type" value="Genomic_DNA"/>
</dbReference>
<dbReference type="NCBIfam" id="TIGR01383">
    <property type="entry name" value="not_thiJ"/>
    <property type="match status" value="2"/>
</dbReference>
<dbReference type="eggNOG" id="KOG2764">
    <property type="taxonomic scope" value="Eukaryota"/>
</dbReference>
<gene>
    <name evidence="5" type="primary">LOC100835749</name>
    <name evidence="4" type="ORF">BRADI_3g38210v3</name>
</gene>
<evidence type="ECO:0000256" key="2">
    <source>
        <dbReference type="ARBA" id="ARBA00022737"/>
    </source>
</evidence>
<evidence type="ECO:0000256" key="1">
    <source>
        <dbReference type="ARBA" id="ARBA00008542"/>
    </source>
</evidence>
<evidence type="ECO:0000313" key="5">
    <source>
        <dbReference type="EnsemblPlants" id="KQJ98645"/>
    </source>
</evidence>
<sequence>MLSASKSLLSPTSLPAMAIRSPLHLQTSCSPPYSRSPQFRSVARVAPTLPAAATAVSSPPSTRKKVLVAIAMGTEEMEAVILAGVLRRAGADVTLASVEDGLEVEASCGTHLIADKLISACADQVFDLVALPGGMPGSVRLRDNKILQRITVRQAEEKRLYGAICAAPAVVLMPWGLHRGRKITSHPSFIGDLPTFRAVESNVQVSGELTTSRGPGTAFQFALSFVEQLFGAHAAEDMNSTLMTQIDADHERCTEVNEVEWSLDHNPQVLIPIANGSEEMEIIMLVDILRRANINVVLASVEKSTNIVGSQRMKIVADKSILSAFESKYDLIILPGGPVGAERLQKSKILQKFLEEQKQAGRMYGGISFSPLILQKQGFLQDKTVTAHSDIVNQLTCQVMDRSKVVVDGNLITGKGLGTAIDFSLAIIRKFFGHRRAKLVATGLVFEYPNS</sequence>
<evidence type="ECO:0000259" key="3">
    <source>
        <dbReference type="Pfam" id="PF01965"/>
    </source>
</evidence>
<dbReference type="CDD" id="cd03135">
    <property type="entry name" value="GATase1_DJ-1"/>
    <property type="match status" value="2"/>
</dbReference>
<dbReference type="Gene3D" id="3.40.50.880">
    <property type="match status" value="2"/>
</dbReference>
<dbReference type="Pfam" id="PF01965">
    <property type="entry name" value="DJ-1_PfpI"/>
    <property type="match status" value="2"/>
</dbReference>
<reference evidence="5" key="3">
    <citation type="submission" date="2018-08" db="UniProtKB">
        <authorList>
            <consortium name="EnsemblPlants"/>
        </authorList>
    </citation>
    <scope>IDENTIFICATION</scope>
    <source>
        <strain evidence="5">cv. Bd21</strain>
    </source>
</reference>
<dbReference type="InterPro" id="IPR050325">
    <property type="entry name" value="Prot/Nucl_acid_deglycase"/>
</dbReference>
<dbReference type="GO" id="GO:0005737">
    <property type="term" value="C:cytoplasm"/>
    <property type="evidence" value="ECO:0000318"/>
    <property type="project" value="GO_Central"/>
</dbReference>
<comment type="similarity">
    <text evidence="1">Belongs to the peptidase C56 family.</text>
</comment>
<protein>
    <recommendedName>
        <fullName evidence="3">DJ-1/PfpI domain-containing protein</fullName>
    </recommendedName>
</protein>
<dbReference type="RefSeq" id="XP_024318068.1">
    <property type="nucleotide sequence ID" value="XM_024462300.1"/>
</dbReference>
<keyword evidence="6" id="KW-1185">Reference proteome</keyword>
<dbReference type="InterPro" id="IPR029062">
    <property type="entry name" value="Class_I_gatase-like"/>
</dbReference>
<dbReference type="SUPFAM" id="SSF52317">
    <property type="entry name" value="Class I glutamine amidotransferase-like"/>
    <property type="match status" value="2"/>
</dbReference>
<dbReference type="EnsemblPlants" id="KQJ98645">
    <property type="protein sequence ID" value="KQJ98645"/>
    <property type="gene ID" value="BRADI_3g38210v3"/>
</dbReference>
<dbReference type="GeneID" id="100835749"/>
<dbReference type="HOGENOM" id="CLU_000445_44_0_1"/>
<dbReference type="Gramene" id="KQJ98644">
    <property type="protein sequence ID" value="KQJ98644"/>
    <property type="gene ID" value="BRADI_3g38210v3"/>
</dbReference>